<comment type="caution">
    <text evidence="6">Lacks conserved residue(s) required for the propagation of feature annotation.</text>
</comment>
<gene>
    <name evidence="7" type="primary">YOP1</name>
    <name evidence="7" type="ORF">IWQ62_003881</name>
</gene>
<dbReference type="GO" id="GO:0016020">
    <property type="term" value="C:membrane"/>
    <property type="evidence" value="ECO:0007669"/>
    <property type="project" value="UniProtKB-SubCell"/>
</dbReference>
<keyword evidence="4 6" id="KW-1133">Transmembrane helix</keyword>
<organism evidence="7 8">
    <name type="scientific">Dispira parvispora</name>
    <dbReference type="NCBI Taxonomy" id="1520584"/>
    <lineage>
        <taxon>Eukaryota</taxon>
        <taxon>Fungi</taxon>
        <taxon>Fungi incertae sedis</taxon>
        <taxon>Zoopagomycota</taxon>
        <taxon>Kickxellomycotina</taxon>
        <taxon>Dimargaritomycetes</taxon>
        <taxon>Dimargaritales</taxon>
        <taxon>Dimargaritaceae</taxon>
        <taxon>Dispira</taxon>
    </lineage>
</organism>
<proteinExistence type="inferred from homology"/>
<keyword evidence="8" id="KW-1185">Reference proteome</keyword>
<feature type="transmembrane region" description="Helical" evidence="6">
    <location>
        <begin position="37"/>
        <end position="60"/>
    </location>
</feature>
<dbReference type="Pfam" id="PF03134">
    <property type="entry name" value="TB2_DP1_HVA22"/>
    <property type="match status" value="1"/>
</dbReference>
<sequence length="182" mass="21317">MDVVRQYHDKYFAQADRELSKVTLLRTAEQRFKVPKVYLALGVAVVAFLLVSLNFGGTLITNLVGYVYPAWSSLYAIESPGKDDDTQWLVYWTVFSFFNVIEYFSNVLLYWIPFYYVFKLVVLLWLSLPQTRGAEYLYQAYIRPVFIHHTSRGGSTRFDEEFVRNTKEQLEEVAEKVKPHSN</sequence>
<evidence type="ECO:0000256" key="6">
    <source>
        <dbReference type="RuleBase" id="RU362006"/>
    </source>
</evidence>
<comment type="subcellular location">
    <subcellularLocation>
        <location evidence="1 6">Membrane</location>
        <topology evidence="1 6">Multi-pass membrane protein</topology>
    </subcellularLocation>
</comment>
<feature type="transmembrane region" description="Helical" evidence="6">
    <location>
        <begin position="108"/>
        <end position="128"/>
    </location>
</feature>
<evidence type="ECO:0000313" key="8">
    <source>
        <dbReference type="Proteomes" id="UP001150925"/>
    </source>
</evidence>
<keyword evidence="5 6" id="KW-0472">Membrane</keyword>
<dbReference type="AlphaFoldDB" id="A0A9W8AQY3"/>
<evidence type="ECO:0000256" key="1">
    <source>
        <dbReference type="ARBA" id="ARBA00004141"/>
    </source>
</evidence>
<comment type="similarity">
    <text evidence="2 6">Belongs to the DP1 family.</text>
</comment>
<evidence type="ECO:0000256" key="3">
    <source>
        <dbReference type="ARBA" id="ARBA00022692"/>
    </source>
</evidence>
<dbReference type="OrthoDB" id="10009287at2759"/>
<keyword evidence="3 6" id="KW-0812">Transmembrane</keyword>
<dbReference type="PANTHER" id="PTHR12300">
    <property type="entry name" value="HVA22-LIKE PROTEINS"/>
    <property type="match status" value="1"/>
</dbReference>
<dbReference type="InterPro" id="IPR004345">
    <property type="entry name" value="TB2_DP1_HVA22"/>
</dbReference>
<accession>A0A9W8AQY3</accession>
<dbReference type="Proteomes" id="UP001150925">
    <property type="component" value="Unassembled WGS sequence"/>
</dbReference>
<protein>
    <recommendedName>
        <fullName evidence="6">Protein YOP1</fullName>
    </recommendedName>
</protein>
<dbReference type="PANTHER" id="PTHR12300:SF161">
    <property type="entry name" value="RECEPTOR EXPRESSION-ENHANCING PROTEIN"/>
    <property type="match status" value="1"/>
</dbReference>
<evidence type="ECO:0000256" key="2">
    <source>
        <dbReference type="ARBA" id="ARBA00008573"/>
    </source>
</evidence>
<comment type="caution">
    <text evidence="7">The sequence shown here is derived from an EMBL/GenBank/DDBJ whole genome shotgun (WGS) entry which is preliminary data.</text>
</comment>
<evidence type="ECO:0000313" key="7">
    <source>
        <dbReference type="EMBL" id="KAJ1961406.1"/>
    </source>
</evidence>
<name>A0A9W8AQY3_9FUNG</name>
<evidence type="ECO:0000256" key="4">
    <source>
        <dbReference type="ARBA" id="ARBA00022989"/>
    </source>
</evidence>
<reference evidence="7" key="1">
    <citation type="submission" date="2022-07" db="EMBL/GenBank/DDBJ databases">
        <title>Phylogenomic reconstructions and comparative analyses of Kickxellomycotina fungi.</title>
        <authorList>
            <person name="Reynolds N.K."/>
            <person name="Stajich J.E."/>
            <person name="Barry K."/>
            <person name="Grigoriev I.V."/>
            <person name="Crous P."/>
            <person name="Smith M.E."/>
        </authorList>
    </citation>
    <scope>NUCLEOTIDE SEQUENCE</scope>
    <source>
        <strain evidence="7">RSA 1196</strain>
    </source>
</reference>
<evidence type="ECO:0000256" key="5">
    <source>
        <dbReference type="ARBA" id="ARBA00023136"/>
    </source>
</evidence>
<dbReference type="EMBL" id="JANBPY010001145">
    <property type="protein sequence ID" value="KAJ1961406.1"/>
    <property type="molecule type" value="Genomic_DNA"/>
</dbReference>